<dbReference type="SUPFAM" id="SSF54427">
    <property type="entry name" value="NTF2-like"/>
    <property type="match status" value="1"/>
</dbReference>
<dbReference type="RefSeq" id="WP_119901519.1">
    <property type="nucleotide sequence ID" value="NZ_QYZP01000001.1"/>
</dbReference>
<dbReference type="Proteomes" id="UP000266615">
    <property type="component" value="Unassembled WGS sequence"/>
</dbReference>
<proteinExistence type="predicted"/>
<evidence type="ECO:0000313" key="1">
    <source>
        <dbReference type="EMBL" id="RJN32473.1"/>
    </source>
</evidence>
<organism evidence="1 2">
    <name type="scientific">Nesterenkonia natronophila</name>
    <dbReference type="NCBI Taxonomy" id="2174932"/>
    <lineage>
        <taxon>Bacteria</taxon>
        <taxon>Bacillati</taxon>
        <taxon>Actinomycetota</taxon>
        <taxon>Actinomycetes</taxon>
        <taxon>Micrococcales</taxon>
        <taxon>Micrococcaceae</taxon>
        <taxon>Nesterenkonia</taxon>
    </lineage>
</organism>
<name>A0A3A4F339_9MICC</name>
<evidence type="ECO:0000313" key="2">
    <source>
        <dbReference type="Proteomes" id="UP000266615"/>
    </source>
</evidence>
<evidence type="ECO:0008006" key="3">
    <source>
        <dbReference type="Google" id="ProtNLM"/>
    </source>
</evidence>
<protein>
    <recommendedName>
        <fullName evidence="3">SnoaL-like domain-containing protein</fullName>
    </recommendedName>
</protein>
<accession>A0A3A4F339</accession>
<dbReference type="InterPro" id="IPR032710">
    <property type="entry name" value="NTF2-like_dom_sf"/>
</dbReference>
<gene>
    <name evidence="1" type="ORF">D3250_01075</name>
</gene>
<sequence>MTQILEHHISEAAEAIVRAFERNDESDYFSRFSPECTFVFAPDNAVHRDRASWQAAWLSMQRSGWSVSRCRTLESGLTLLTNGGVFWHLLETTAVIDGVH</sequence>
<keyword evidence="2" id="KW-1185">Reference proteome</keyword>
<dbReference type="OrthoDB" id="8420006at2"/>
<dbReference type="EMBL" id="QYZP01000001">
    <property type="protein sequence ID" value="RJN32473.1"/>
    <property type="molecule type" value="Genomic_DNA"/>
</dbReference>
<reference evidence="1 2" key="1">
    <citation type="submission" date="2018-09" db="EMBL/GenBank/DDBJ databases">
        <title>Nesterenkonia natronophila sp. nov., an alkaliphilic actinobacteriume isolated from a soda lake, and emended description of the genus Nesterenkonia.</title>
        <authorList>
            <person name="Menes R.J."/>
            <person name="Iriarte A."/>
        </authorList>
    </citation>
    <scope>NUCLEOTIDE SEQUENCE [LARGE SCALE GENOMIC DNA]</scope>
    <source>
        <strain evidence="1 2">M8</strain>
    </source>
</reference>
<dbReference type="AlphaFoldDB" id="A0A3A4F339"/>
<comment type="caution">
    <text evidence="1">The sequence shown here is derived from an EMBL/GenBank/DDBJ whole genome shotgun (WGS) entry which is preliminary data.</text>
</comment>